<dbReference type="InterPro" id="IPR016024">
    <property type="entry name" value="ARM-type_fold"/>
</dbReference>
<dbReference type="GO" id="GO:0030276">
    <property type="term" value="F:clathrin binding"/>
    <property type="evidence" value="ECO:0007669"/>
    <property type="project" value="InterPro"/>
</dbReference>
<gene>
    <name evidence="9" type="ORF">LAFE_0A05644G</name>
</gene>
<dbReference type="AlphaFoldDB" id="A0A1G4M6W1"/>
<evidence type="ECO:0000256" key="6">
    <source>
        <dbReference type="PIRNR" id="PIRNR002291"/>
    </source>
</evidence>
<comment type="subcellular location">
    <subcellularLocation>
        <location evidence="1">Endomembrane system</location>
    </subcellularLocation>
</comment>
<evidence type="ECO:0000256" key="2">
    <source>
        <dbReference type="ARBA" id="ARBA00006613"/>
    </source>
</evidence>
<dbReference type="SUPFAM" id="SSF48371">
    <property type="entry name" value="ARM repeat"/>
    <property type="match status" value="1"/>
</dbReference>
<organism evidence="9 10">
    <name type="scientific">Lachancea fermentati</name>
    <name type="common">Zygosaccharomyces fermentati</name>
    <dbReference type="NCBI Taxonomy" id="4955"/>
    <lineage>
        <taxon>Eukaryota</taxon>
        <taxon>Fungi</taxon>
        <taxon>Dikarya</taxon>
        <taxon>Ascomycota</taxon>
        <taxon>Saccharomycotina</taxon>
        <taxon>Saccharomycetes</taxon>
        <taxon>Saccharomycetales</taxon>
        <taxon>Saccharomycetaceae</taxon>
        <taxon>Lachancea</taxon>
    </lineage>
</organism>
<dbReference type="InterPro" id="IPR026739">
    <property type="entry name" value="AP_beta"/>
</dbReference>
<dbReference type="EMBL" id="LT598487">
    <property type="protein sequence ID" value="SCV99551.1"/>
    <property type="molecule type" value="Genomic_DNA"/>
</dbReference>
<name>A0A1G4M6W1_LACFM</name>
<evidence type="ECO:0000256" key="1">
    <source>
        <dbReference type="ARBA" id="ARBA00004308"/>
    </source>
</evidence>
<evidence type="ECO:0000313" key="10">
    <source>
        <dbReference type="Proteomes" id="UP000190831"/>
    </source>
</evidence>
<keyword evidence="4 6" id="KW-0653">Protein transport</keyword>
<comment type="function">
    <text evidence="6">Adaptins are components of the adaptor complexes which link clathrin to receptors in coated vesicles. Clathrin-associated protein complexes are believed to interact with the cytoplasmic tails of membrane proteins, leading to their selection and concentration.</text>
</comment>
<dbReference type="OMA" id="FIQRPTR"/>
<comment type="similarity">
    <text evidence="2 6">Belongs to the adaptor complexes large subunit family.</text>
</comment>
<dbReference type="Pfam" id="PF01602">
    <property type="entry name" value="Adaptin_N"/>
    <property type="match status" value="1"/>
</dbReference>
<dbReference type="PANTHER" id="PTHR11134">
    <property type="entry name" value="ADAPTOR COMPLEX SUBUNIT BETA FAMILY MEMBER"/>
    <property type="match status" value="1"/>
</dbReference>
<keyword evidence="5 6" id="KW-0472">Membrane</keyword>
<feature type="compositionally biased region" description="Basic and acidic residues" evidence="7">
    <location>
        <begin position="650"/>
        <end position="660"/>
    </location>
</feature>
<dbReference type="InterPro" id="IPR016342">
    <property type="entry name" value="AP_complex_bsu_1_2_4"/>
</dbReference>
<feature type="region of interest" description="Disordered" evidence="7">
    <location>
        <begin position="641"/>
        <end position="696"/>
    </location>
</feature>
<evidence type="ECO:0000256" key="4">
    <source>
        <dbReference type="ARBA" id="ARBA00022927"/>
    </source>
</evidence>
<evidence type="ECO:0000259" key="8">
    <source>
        <dbReference type="Pfam" id="PF01602"/>
    </source>
</evidence>
<feature type="domain" description="Clathrin/coatomer adaptor adaptin-like N-terminal" evidence="8">
    <location>
        <begin position="14"/>
        <end position="541"/>
    </location>
</feature>
<accession>A0A1G4M6W1</accession>
<dbReference type="GO" id="GO:0012505">
    <property type="term" value="C:endomembrane system"/>
    <property type="evidence" value="ECO:0007669"/>
    <property type="project" value="UniProtKB-SubCell"/>
</dbReference>
<protein>
    <recommendedName>
        <fullName evidence="6">AP complex subunit beta</fullName>
    </recommendedName>
</protein>
<proteinExistence type="inferred from homology"/>
<dbReference type="InterPro" id="IPR002553">
    <property type="entry name" value="Clathrin/coatomer_adapt-like_N"/>
</dbReference>
<evidence type="ECO:0000256" key="3">
    <source>
        <dbReference type="ARBA" id="ARBA00022448"/>
    </source>
</evidence>
<dbReference type="InterPro" id="IPR011989">
    <property type="entry name" value="ARM-like"/>
</dbReference>
<evidence type="ECO:0000256" key="5">
    <source>
        <dbReference type="ARBA" id="ARBA00023136"/>
    </source>
</evidence>
<dbReference type="GO" id="GO:0030117">
    <property type="term" value="C:membrane coat"/>
    <property type="evidence" value="ECO:0007669"/>
    <property type="project" value="InterPro"/>
</dbReference>
<dbReference type="Gene3D" id="1.25.10.10">
    <property type="entry name" value="Leucine-rich Repeat Variant"/>
    <property type="match status" value="1"/>
</dbReference>
<dbReference type="PIRSF" id="PIRSF002291">
    <property type="entry name" value="AP_complex_beta"/>
    <property type="match status" value="1"/>
</dbReference>
<evidence type="ECO:0000313" key="9">
    <source>
        <dbReference type="EMBL" id="SCV99551.1"/>
    </source>
</evidence>
<evidence type="ECO:0000256" key="7">
    <source>
        <dbReference type="SAM" id="MobiDB-lite"/>
    </source>
</evidence>
<dbReference type="OrthoDB" id="10254310at2759"/>
<keyword evidence="10" id="KW-1185">Reference proteome</keyword>
<dbReference type="Proteomes" id="UP000190831">
    <property type="component" value="Chromosome A"/>
</dbReference>
<reference evidence="9 10" key="1">
    <citation type="submission" date="2016-03" db="EMBL/GenBank/DDBJ databases">
        <authorList>
            <person name="Devillers H."/>
        </authorList>
    </citation>
    <scope>NUCLEOTIDE SEQUENCE [LARGE SCALE GENOMIC DNA]</scope>
    <source>
        <strain evidence="9">CBS 6772</strain>
    </source>
</reference>
<keyword evidence="3 6" id="KW-0813">Transport</keyword>
<sequence>MSDQRLFSKYKAYEIKSELQQVNLKKHRISAVKRKNALKKIIANLTMGNFNEMALLFPDILKFWQIDDDVEVRRICHHYLVAMGPTKSAYLKDALQLVLKDLDSGTEEVRIMALRTLSSIPSTDYLNEAFKSVKSVLQSSASPRLKKTAIHAITKLDQSDHNRIWPLLNILRRLVDEIKEDSSVQAHALYVMYRIHEANEDMKMMTLERDTCFRMLEMLPALNEWDHSLVLESMITSYAPQTHSEAHHLIEIVLPQLQHVNTSVILNALKFIMYLINYVDYLQEGLIKRLSNSIVTLLNKPPELQFLVLRNVILLLLSREEPLLKVDVSYFFVEFNDPIYIKDTKLEILYLLAKHANLSQILQELKEYATDIDIQMSRKAIRAIGNLAVKLEHSASECVAVLLELLDFGVEYIVQEIVSVFKNILRKYPGQFESCVDKLVQFTDSVQEPESRSSMIWIITQHSSYLPNYLELFQIFSSNFQDETLEVQFSILNSSVKFFVRSPTEATEKLCVDILRYSTEKIDNPDLRDRAFMYWRLLSAAQQNNGLPLSIETVKDIVDGDLPLITLNTRLDPQVLEELELNIGSIASIYLKPVSQVFRLNKTKVLPKSPALNLDRDNIDIIADSSSTRSSSVVDLRFSAPSRTSSSPIKKMDDYDKPAEKVNSLKTKKRSSSSAVKLTRKPSVLARKLSMRRPFA</sequence>
<dbReference type="GO" id="GO:0006886">
    <property type="term" value="P:intracellular protein transport"/>
    <property type="evidence" value="ECO:0007669"/>
    <property type="project" value="InterPro"/>
</dbReference>
<dbReference type="GO" id="GO:0016192">
    <property type="term" value="P:vesicle-mediated transport"/>
    <property type="evidence" value="ECO:0007669"/>
    <property type="project" value="InterPro"/>
</dbReference>
<dbReference type="STRING" id="4955.A0A1G4M6W1"/>